<dbReference type="EMBL" id="HBIU01000133">
    <property type="protein sequence ID" value="CAE0619151.1"/>
    <property type="molecule type" value="Transcribed_RNA"/>
</dbReference>
<evidence type="ECO:0000256" key="1">
    <source>
        <dbReference type="SAM" id="MobiDB-lite"/>
    </source>
</evidence>
<feature type="region of interest" description="Disordered" evidence="1">
    <location>
        <begin position="105"/>
        <end position="143"/>
    </location>
</feature>
<organism evidence="2">
    <name type="scientific">Heterosigma akashiwo</name>
    <name type="common">Chromophytic alga</name>
    <name type="synonym">Heterosigma carterae</name>
    <dbReference type="NCBI Taxonomy" id="2829"/>
    <lineage>
        <taxon>Eukaryota</taxon>
        <taxon>Sar</taxon>
        <taxon>Stramenopiles</taxon>
        <taxon>Ochrophyta</taxon>
        <taxon>Raphidophyceae</taxon>
        <taxon>Chattonellales</taxon>
        <taxon>Chattonellaceae</taxon>
        <taxon>Heterosigma</taxon>
    </lineage>
</organism>
<dbReference type="AlphaFoldDB" id="A0A7S3XJT0"/>
<evidence type="ECO:0000313" key="2">
    <source>
        <dbReference type="EMBL" id="CAE0619151.1"/>
    </source>
</evidence>
<accession>A0A7S3XJT0</accession>
<protein>
    <submittedName>
        <fullName evidence="2">Uncharacterized protein</fullName>
    </submittedName>
</protein>
<sequence length="312" mass="35361">MKNKIDNLLDQYDDIGLVFANYNTFLVSLPPGPAPFFNTSLDLIRKYDNKRQKNRQRNAVMTQADSFSLDNMLANRVPSAHVPAALFAAQPKDVAPLFQSPPAAAVPEANQRAAVTHKQNRKRSSKDICPDAPATHSDEPPPQFAFAKKQAPIVFRALQAKLGFGGGPEQDDAARALRADYYGKNKREMNHYLKRWKKEAKKLETSPEYVKCRHCEWYPTPDTHPRLPINNSKGGKQPQFCLKSANSHMFEHMFDATADFLLTEDQLYSELANFEEYYTVGETPSKKWQRMNRTGAAGKKRRVEDCIADNIL</sequence>
<reference evidence="2" key="1">
    <citation type="submission" date="2021-01" db="EMBL/GenBank/DDBJ databases">
        <authorList>
            <person name="Corre E."/>
            <person name="Pelletier E."/>
            <person name="Niang G."/>
            <person name="Scheremetjew M."/>
            <person name="Finn R."/>
            <person name="Kale V."/>
            <person name="Holt S."/>
            <person name="Cochrane G."/>
            <person name="Meng A."/>
            <person name="Brown T."/>
            <person name="Cohen L."/>
        </authorList>
    </citation>
    <scope>NUCLEOTIDE SEQUENCE</scope>
    <source>
        <strain evidence="2">CCMP3107</strain>
    </source>
</reference>
<proteinExistence type="predicted"/>
<gene>
    <name evidence="2" type="ORF">HAKA00212_LOCUS31</name>
</gene>
<name>A0A7S3XJT0_HETAK</name>